<keyword evidence="3 4" id="KW-0862">Zinc</keyword>
<sequence>MMEELDFDDEVLSIHPDEDIKKIESIEVDVNSNFEHNSDSDSGEIDDEEEEEANDLEEGEIKDNSPVSKKKSEIACRFFKRGSCAFGSQCQYLHVSDSVYKMFDTNPQRRNDLQYGEHHDFPKPLIFPPNIPPPRPFMQPPISVAPKPDFHRQYETCEDNWEKGLEQAKILIRKANLKRKSDGCESKKFNVKNNKEEKLKGQHFTKTNLDNELDFDGKKYFEKSLTNRSLHREEAHDERRSNYRYQRRSNDKWVDPWRRSKSPLNKKRLRSLSGSPPSHSRKHSYASSTSSTSSSSSEIDDIYRRPYEKKSPRDQQRFVSRSRSISQSRQPKKRRISPKRSFNERRNSRSASRSFSRSPYRKGAFSSRTRSRSSSSSSCSDCQKSPAVENDDMKRISDKLSEQLYEKSPTRASPLLESDCETSEMTVSSASCTPLSSDFETESPHHSPSLKIKEEIIEDDTSFYPNKSKIFTDQKISNKNQSNLLRNQNLMQNEDDVKPTFLKKIHPCKNNGKKINNWDLKTGSADCKLKNASSYFNPVEKPASTPDFSKNKMLDDPELFFRHQGPRNSNNSCSIVQKVKPNKPEGAVIVAQKPNNNSESYGNASKLGSVRKQNIVLNLQPKSKDCFKPETLNKQQNADEMSTIHKKETASKREQLLNKLKLIDDAIARKKSSNAY</sequence>
<reference evidence="7" key="1">
    <citation type="journal article" date="2020" name="bioRxiv">
        <title>Chromosome-level reference genome of the European wasp spider Argiope bruennichi: a resource for studies on range expansion and evolutionary adaptation.</title>
        <authorList>
            <person name="Sheffer M.M."/>
            <person name="Hoppe A."/>
            <person name="Krehenwinkel H."/>
            <person name="Uhl G."/>
            <person name="Kuss A.W."/>
            <person name="Jensen L."/>
            <person name="Jensen C."/>
            <person name="Gillespie R.G."/>
            <person name="Hoff K.J."/>
            <person name="Prost S."/>
        </authorList>
    </citation>
    <scope>NUCLEOTIDE SEQUENCE</scope>
</reference>
<evidence type="ECO:0000259" key="6">
    <source>
        <dbReference type="PROSITE" id="PS50103"/>
    </source>
</evidence>
<feature type="compositionally biased region" description="Acidic residues" evidence="5">
    <location>
        <begin position="41"/>
        <end position="60"/>
    </location>
</feature>
<dbReference type="Pfam" id="PF00642">
    <property type="entry name" value="zf-CCCH"/>
    <property type="match status" value="1"/>
</dbReference>
<feature type="zinc finger region" description="C3H1-type" evidence="4">
    <location>
        <begin position="70"/>
        <end position="97"/>
    </location>
</feature>
<feature type="compositionally biased region" description="Low complexity" evidence="5">
    <location>
        <begin position="349"/>
        <end position="358"/>
    </location>
</feature>
<dbReference type="Proteomes" id="UP000807504">
    <property type="component" value="Unassembled WGS sequence"/>
</dbReference>
<gene>
    <name evidence="7" type="ORF">HNY73_021550</name>
</gene>
<evidence type="ECO:0000256" key="4">
    <source>
        <dbReference type="PROSITE-ProRule" id="PRU00723"/>
    </source>
</evidence>
<feature type="compositionally biased region" description="Low complexity" evidence="5">
    <location>
        <begin position="317"/>
        <end position="329"/>
    </location>
</feature>
<feature type="compositionally biased region" description="Basic residues" evidence="5">
    <location>
        <begin position="259"/>
        <end position="270"/>
    </location>
</feature>
<feature type="compositionally biased region" description="Low complexity" evidence="5">
    <location>
        <begin position="366"/>
        <end position="380"/>
    </location>
</feature>
<feature type="compositionally biased region" description="Basic and acidic residues" evidence="5">
    <location>
        <begin position="230"/>
        <end position="241"/>
    </location>
</feature>
<keyword evidence="2 4" id="KW-0863">Zinc-finger</keyword>
<dbReference type="InterPro" id="IPR000571">
    <property type="entry name" value="Znf_CCCH"/>
</dbReference>
<proteinExistence type="predicted"/>
<organism evidence="7 8">
    <name type="scientific">Argiope bruennichi</name>
    <name type="common">Wasp spider</name>
    <name type="synonym">Aranea bruennichi</name>
    <dbReference type="NCBI Taxonomy" id="94029"/>
    <lineage>
        <taxon>Eukaryota</taxon>
        <taxon>Metazoa</taxon>
        <taxon>Ecdysozoa</taxon>
        <taxon>Arthropoda</taxon>
        <taxon>Chelicerata</taxon>
        <taxon>Arachnida</taxon>
        <taxon>Araneae</taxon>
        <taxon>Araneomorphae</taxon>
        <taxon>Entelegynae</taxon>
        <taxon>Araneoidea</taxon>
        <taxon>Araneidae</taxon>
        <taxon>Argiope</taxon>
    </lineage>
</organism>
<feature type="region of interest" description="Disordered" evidence="5">
    <location>
        <begin position="25"/>
        <end position="70"/>
    </location>
</feature>
<evidence type="ECO:0000256" key="5">
    <source>
        <dbReference type="SAM" id="MobiDB-lite"/>
    </source>
</evidence>
<feature type="region of interest" description="Disordered" evidence="5">
    <location>
        <begin position="229"/>
        <end position="248"/>
    </location>
</feature>
<comment type="caution">
    <text evidence="7">The sequence shown here is derived from an EMBL/GenBank/DDBJ whole genome shotgun (WGS) entry which is preliminary data.</text>
</comment>
<dbReference type="SMART" id="SM00356">
    <property type="entry name" value="ZnF_C3H1"/>
    <property type="match status" value="1"/>
</dbReference>
<dbReference type="Gene3D" id="4.10.1000.10">
    <property type="entry name" value="Zinc finger, CCCH-type"/>
    <property type="match status" value="1"/>
</dbReference>
<dbReference type="GO" id="GO:0003723">
    <property type="term" value="F:RNA binding"/>
    <property type="evidence" value="ECO:0007669"/>
    <property type="project" value="TreeGrafter"/>
</dbReference>
<evidence type="ECO:0000313" key="8">
    <source>
        <dbReference type="Proteomes" id="UP000807504"/>
    </source>
</evidence>
<dbReference type="PANTHER" id="PTHR46582">
    <property type="entry name" value="ZINC FINGER CCCH DOMAIN-CONTAINING PROTEIN 18"/>
    <property type="match status" value="1"/>
</dbReference>
<dbReference type="GO" id="GO:0008270">
    <property type="term" value="F:zinc ion binding"/>
    <property type="evidence" value="ECO:0007669"/>
    <property type="project" value="UniProtKB-KW"/>
</dbReference>
<feature type="compositionally biased region" description="Low complexity" evidence="5">
    <location>
        <begin position="285"/>
        <end position="297"/>
    </location>
</feature>
<dbReference type="GO" id="GO:0071011">
    <property type="term" value="C:precatalytic spliceosome"/>
    <property type="evidence" value="ECO:0007669"/>
    <property type="project" value="TreeGrafter"/>
</dbReference>
<dbReference type="InterPro" id="IPR036855">
    <property type="entry name" value="Znf_CCCH_sf"/>
</dbReference>
<evidence type="ECO:0000256" key="3">
    <source>
        <dbReference type="ARBA" id="ARBA00022833"/>
    </source>
</evidence>
<dbReference type="PROSITE" id="PS50103">
    <property type="entry name" value="ZF_C3H1"/>
    <property type="match status" value="1"/>
</dbReference>
<dbReference type="PANTHER" id="PTHR46582:SF1">
    <property type="entry name" value="ZINC FINGER CCCH DOMAIN-CONTAINING PROTEIN 18"/>
    <property type="match status" value="1"/>
</dbReference>
<evidence type="ECO:0000313" key="7">
    <source>
        <dbReference type="EMBL" id="KAF8763361.1"/>
    </source>
</evidence>
<reference evidence="7" key="2">
    <citation type="submission" date="2020-06" db="EMBL/GenBank/DDBJ databases">
        <authorList>
            <person name="Sheffer M."/>
        </authorList>
    </citation>
    <scope>NUCLEOTIDE SEQUENCE</scope>
</reference>
<dbReference type="AlphaFoldDB" id="A0A8T0E085"/>
<dbReference type="SUPFAM" id="SSF90229">
    <property type="entry name" value="CCCH zinc finger"/>
    <property type="match status" value="1"/>
</dbReference>
<keyword evidence="1 4" id="KW-0479">Metal-binding</keyword>
<keyword evidence="8" id="KW-1185">Reference proteome</keyword>
<accession>A0A8T0E085</accession>
<name>A0A8T0E085_ARGBR</name>
<protein>
    <recommendedName>
        <fullName evidence="6">C3H1-type domain-containing protein</fullName>
    </recommendedName>
</protein>
<feature type="region of interest" description="Disordered" evidence="5">
    <location>
        <begin position="401"/>
        <end position="420"/>
    </location>
</feature>
<dbReference type="EMBL" id="JABXBU010002231">
    <property type="protein sequence ID" value="KAF8763361.1"/>
    <property type="molecule type" value="Genomic_DNA"/>
</dbReference>
<evidence type="ECO:0000256" key="2">
    <source>
        <dbReference type="ARBA" id="ARBA00022771"/>
    </source>
</evidence>
<feature type="region of interest" description="Disordered" evidence="5">
    <location>
        <begin position="255"/>
        <end position="394"/>
    </location>
</feature>
<dbReference type="InterPro" id="IPR052647">
    <property type="entry name" value="Zinc_finger_CCCH-type"/>
</dbReference>
<evidence type="ECO:0000256" key="1">
    <source>
        <dbReference type="ARBA" id="ARBA00022723"/>
    </source>
</evidence>
<feature type="domain" description="C3H1-type" evidence="6">
    <location>
        <begin position="70"/>
        <end position="97"/>
    </location>
</feature>
<feature type="compositionally biased region" description="Basic and acidic residues" evidence="5">
    <location>
        <begin position="301"/>
        <end position="316"/>
    </location>
</feature>